<accession>A0AA86WPV9</accession>
<dbReference type="EMBL" id="CCKJ01000034">
    <property type="protein sequence ID" value="CDT72497.1"/>
    <property type="molecule type" value="Genomic_DNA"/>
</dbReference>
<name>A0AA86WPV9_9VIBR</name>
<comment type="caution">
    <text evidence="1">The sequence shown here is derived from an EMBL/GenBank/DDBJ whole genome shotgun (WGS) entry which is preliminary data.</text>
</comment>
<evidence type="ECO:0000313" key="2">
    <source>
        <dbReference type="Proteomes" id="UP000041625"/>
    </source>
</evidence>
<protein>
    <recommendedName>
        <fullName evidence="3">Phage tail protein</fullName>
    </recommendedName>
</protein>
<evidence type="ECO:0000313" key="1">
    <source>
        <dbReference type="EMBL" id="CDT72497.1"/>
    </source>
</evidence>
<dbReference type="RefSeq" id="WP_050650693.1">
    <property type="nucleotide sequence ID" value="NZ_LK933977.1"/>
</dbReference>
<proteinExistence type="predicted"/>
<organism evidence="1 2">
    <name type="scientific">Vibrio coralliirubri</name>
    <dbReference type="NCBI Taxonomy" id="1516159"/>
    <lineage>
        <taxon>Bacteria</taxon>
        <taxon>Pseudomonadati</taxon>
        <taxon>Pseudomonadota</taxon>
        <taxon>Gammaproteobacteria</taxon>
        <taxon>Vibrionales</taxon>
        <taxon>Vibrionaceae</taxon>
        <taxon>Vibrio</taxon>
    </lineage>
</organism>
<gene>
    <name evidence="1" type="ORF">VCR31J2_1290188</name>
</gene>
<reference evidence="1 2" key="1">
    <citation type="submission" date="2014-06" db="EMBL/GenBank/DDBJ databases">
        <authorList>
            <person name="Le Roux F."/>
        </authorList>
    </citation>
    <scope>NUCLEOTIDE SEQUENCE [LARGE SCALE GENOMIC DNA]</scope>
    <source>
        <strain evidence="1 2">J2-31</strain>
    </source>
</reference>
<evidence type="ECO:0008006" key="3">
    <source>
        <dbReference type="Google" id="ProtNLM"/>
    </source>
</evidence>
<dbReference type="Proteomes" id="UP000041625">
    <property type="component" value="Unassembled WGS sequence"/>
</dbReference>
<sequence>MSIEQKITDLQRTSAEQTAASQALSQEVAGKMGEIDQKVVEAKDSFDRWRDDVQAKDINGQSVYKSVIDLTGLSTDHFYPVWWRMPDNEEGCSRITISRGSSEDRNLAPFGQGAFIAGLNLQIEGVGSFWSGDANYLTIKRFSQTYRKTVRAVQFGMKCIARPISNVKPLYAGYESGQVVDHSWRSGCYLRGGLTYHVRKSFDGQLWYSREDGEVSAGIFSPANFEIEWKVKAYHIDDPFLGSDYEEHRLAYTLDYDKRYARKD</sequence>
<dbReference type="AlphaFoldDB" id="A0AA86WPV9"/>
<keyword evidence="2" id="KW-1185">Reference proteome</keyword>